<dbReference type="EMBL" id="VSSQ01053168">
    <property type="protein sequence ID" value="MPN07202.1"/>
    <property type="molecule type" value="Genomic_DNA"/>
</dbReference>
<sequence>MKAKDFYALVDKHGNFAASQTSMSKRPIFRSIKMAQRQKECWFGEVVRIVKFTEYEEVENE</sequence>
<dbReference type="AlphaFoldDB" id="A0A645F118"/>
<evidence type="ECO:0000313" key="1">
    <source>
        <dbReference type="EMBL" id="MPN07202.1"/>
    </source>
</evidence>
<proteinExistence type="predicted"/>
<accession>A0A645F118</accession>
<reference evidence="1" key="1">
    <citation type="submission" date="2019-08" db="EMBL/GenBank/DDBJ databases">
        <authorList>
            <person name="Kucharzyk K."/>
            <person name="Murdoch R.W."/>
            <person name="Higgins S."/>
            <person name="Loffler F."/>
        </authorList>
    </citation>
    <scope>NUCLEOTIDE SEQUENCE</scope>
</reference>
<name>A0A645F118_9ZZZZ</name>
<organism evidence="1">
    <name type="scientific">bioreactor metagenome</name>
    <dbReference type="NCBI Taxonomy" id="1076179"/>
    <lineage>
        <taxon>unclassified sequences</taxon>
        <taxon>metagenomes</taxon>
        <taxon>ecological metagenomes</taxon>
    </lineage>
</organism>
<protein>
    <submittedName>
        <fullName evidence="1">Uncharacterized protein</fullName>
    </submittedName>
</protein>
<gene>
    <name evidence="1" type="ORF">SDC9_154468</name>
</gene>
<comment type="caution">
    <text evidence="1">The sequence shown here is derived from an EMBL/GenBank/DDBJ whole genome shotgun (WGS) entry which is preliminary data.</text>
</comment>